<dbReference type="EMBL" id="LR824009">
    <property type="protein sequence ID" value="CAD0197258.1"/>
    <property type="molecule type" value="Genomic_DNA"/>
</dbReference>
<name>A0A9N8KT90_CHRIL</name>
<sequence>MSSAIAKGRIRHEDEGTSLDPDICVANENEAKWRPRAADRRGRTALGHRCRLRNSSVWAWALHPAPRSLSTTEINLPTSVSISRFNTRHNRYNLRGRGALSMPIEE</sequence>
<dbReference type="AlphaFoldDB" id="A0A9N8KT90"/>
<reference evidence="2" key="1">
    <citation type="submission" date="2021-12" db="EMBL/GenBank/DDBJ databases">
        <authorList>
            <person name="King R."/>
        </authorList>
    </citation>
    <scope>NUCLEOTIDE SEQUENCE</scope>
</reference>
<feature type="region of interest" description="Disordered" evidence="1">
    <location>
        <begin position="1"/>
        <end position="21"/>
    </location>
</feature>
<evidence type="ECO:0000313" key="3">
    <source>
        <dbReference type="Proteomes" id="UP001154114"/>
    </source>
</evidence>
<dbReference type="OrthoDB" id="10458473at2759"/>
<organism evidence="2 3">
    <name type="scientific">Chrysodeixis includens</name>
    <name type="common">Soybean looper</name>
    <name type="synonym">Pseudoplusia includens</name>
    <dbReference type="NCBI Taxonomy" id="689277"/>
    <lineage>
        <taxon>Eukaryota</taxon>
        <taxon>Metazoa</taxon>
        <taxon>Ecdysozoa</taxon>
        <taxon>Arthropoda</taxon>
        <taxon>Hexapoda</taxon>
        <taxon>Insecta</taxon>
        <taxon>Pterygota</taxon>
        <taxon>Neoptera</taxon>
        <taxon>Endopterygota</taxon>
        <taxon>Lepidoptera</taxon>
        <taxon>Glossata</taxon>
        <taxon>Ditrysia</taxon>
        <taxon>Noctuoidea</taxon>
        <taxon>Noctuidae</taxon>
        <taxon>Plusiinae</taxon>
        <taxon>Chrysodeixis</taxon>
    </lineage>
</organism>
<protein>
    <submittedName>
        <fullName evidence="2">Uncharacterized protein</fullName>
    </submittedName>
</protein>
<gene>
    <name evidence="2" type="ORF">CINC_LOCUS11542</name>
</gene>
<evidence type="ECO:0000313" key="2">
    <source>
        <dbReference type="EMBL" id="CAD0197258.1"/>
    </source>
</evidence>
<proteinExistence type="predicted"/>
<accession>A0A9N8KT90</accession>
<evidence type="ECO:0000256" key="1">
    <source>
        <dbReference type="SAM" id="MobiDB-lite"/>
    </source>
</evidence>
<keyword evidence="3" id="KW-1185">Reference proteome</keyword>
<dbReference type="Proteomes" id="UP001154114">
    <property type="component" value="Chromosome 6"/>
</dbReference>